<dbReference type="EMBL" id="FZOA01000001">
    <property type="protein sequence ID" value="SNR60371.1"/>
    <property type="molecule type" value="Genomic_DNA"/>
</dbReference>
<dbReference type="AlphaFoldDB" id="A0A238XPA3"/>
<gene>
    <name evidence="2" type="ORF">SAMN05192560_0058</name>
</gene>
<proteinExistence type="predicted"/>
<accession>A0A238XPA3</accession>
<dbReference type="OrthoDB" id="9787530at2"/>
<keyword evidence="1" id="KW-0472">Membrane</keyword>
<reference evidence="3" key="1">
    <citation type="submission" date="2017-06" db="EMBL/GenBank/DDBJ databases">
        <authorList>
            <person name="Varghese N."/>
            <person name="Submissions S."/>
        </authorList>
    </citation>
    <scope>NUCLEOTIDE SEQUENCE [LARGE SCALE GENOMIC DNA]</scope>
    <source>
        <strain evidence="3">Ca-68</strain>
    </source>
</reference>
<sequence length="189" mass="20658">MLTLNKNHQILIGIVLTALLILTRGHHFATINHLPSASWAVFFLAGVYLRPIWVFPALLAVAAGLDFAAVTWGGVDGFCTSPAYGFLLPAYGSLWLGGRWFAKHYQFAFKSIATLAASVVASSFICHLFSSGGFYFFSGRYADPALAEFLPRIAKYYPSYLGTLAFYVAIAAIIHIVVKALHAQHKRTA</sequence>
<protein>
    <submittedName>
        <fullName evidence="2">Uncharacterized protein</fullName>
    </submittedName>
</protein>
<dbReference type="RefSeq" id="WP_089374238.1">
    <property type="nucleotide sequence ID" value="NZ_FZOA01000001.1"/>
</dbReference>
<feature type="transmembrane region" description="Helical" evidence="1">
    <location>
        <begin position="83"/>
        <end position="102"/>
    </location>
</feature>
<evidence type="ECO:0000256" key="1">
    <source>
        <dbReference type="SAM" id="Phobius"/>
    </source>
</evidence>
<feature type="transmembrane region" description="Helical" evidence="1">
    <location>
        <begin position="6"/>
        <end position="25"/>
    </location>
</feature>
<feature type="transmembrane region" description="Helical" evidence="1">
    <location>
        <begin position="37"/>
        <end position="63"/>
    </location>
</feature>
<keyword evidence="1" id="KW-1133">Transmembrane helix</keyword>
<organism evidence="2 3">
    <name type="scientific">Methylobacillus rhizosphaerae</name>
    <dbReference type="NCBI Taxonomy" id="551994"/>
    <lineage>
        <taxon>Bacteria</taxon>
        <taxon>Pseudomonadati</taxon>
        <taxon>Pseudomonadota</taxon>
        <taxon>Betaproteobacteria</taxon>
        <taxon>Nitrosomonadales</taxon>
        <taxon>Methylophilaceae</taxon>
        <taxon>Methylobacillus</taxon>
    </lineage>
</organism>
<dbReference type="Proteomes" id="UP000198305">
    <property type="component" value="Unassembled WGS sequence"/>
</dbReference>
<evidence type="ECO:0000313" key="2">
    <source>
        <dbReference type="EMBL" id="SNR60371.1"/>
    </source>
</evidence>
<feature type="transmembrane region" description="Helical" evidence="1">
    <location>
        <begin position="157"/>
        <end position="178"/>
    </location>
</feature>
<name>A0A238XPA3_9PROT</name>
<evidence type="ECO:0000313" key="3">
    <source>
        <dbReference type="Proteomes" id="UP000198305"/>
    </source>
</evidence>
<feature type="transmembrane region" description="Helical" evidence="1">
    <location>
        <begin position="114"/>
        <end position="137"/>
    </location>
</feature>
<keyword evidence="3" id="KW-1185">Reference proteome</keyword>
<keyword evidence="1" id="KW-0812">Transmembrane</keyword>